<evidence type="ECO:0000313" key="1">
    <source>
        <dbReference type="EMBL" id="MEJ7139178.1"/>
    </source>
</evidence>
<dbReference type="Proteomes" id="UP001364695">
    <property type="component" value="Unassembled WGS sequence"/>
</dbReference>
<comment type="caution">
    <text evidence="1">The sequence shown here is derived from an EMBL/GenBank/DDBJ whole genome shotgun (WGS) entry which is preliminary data.</text>
</comment>
<proteinExistence type="predicted"/>
<gene>
    <name evidence="1" type="ORF">RV045_12175</name>
</gene>
<dbReference type="EMBL" id="JAWDIE010000021">
    <property type="protein sequence ID" value="MEJ7139178.1"/>
    <property type="molecule type" value="Genomic_DNA"/>
</dbReference>
<reference evidence="1" key="1">
    <citation type="submission" date="2023-10" db="EMBL/GenBank/DDBJ databases">
        <title>Amphibacter perezi, gen. nov., sp. nov. a novel taxa of the family Comamonadaceae, class Betaproteobacteria isolated from the skin microbiota of Pelophylax perezi from different populations.</title>
        <authorList>
            <person name="Costa S."/>
            <person name="Proenca D.N."/>
            <person name="Lopes I."/>
            <person name="Morais P.V."/>
        </authorList>
    </citation>
    <scope>NUCLEOTIDE SEQUENCE</scope>
    <source>
        <strain evidence="1">SL12-8</strain>
    </source>
</reference>
<sequence length="127" mass="14156">MKSKTLFFLFGTILLLTGCVYGQCINGPCALEHSRIVADIKPNGAHWVKEGATSKSRMSDSWACGAAATVPGANGPIFSDEKINRERKNFDKNDYGPRDRLFDQWGACMKSKGYTYIEQCDSRCMYP</sequence>
<accession>A0ACC6P4Q6</accession>
<organism evidence="1 2">
    <name type="scientific">Amphibiibacter pelophylacis</name>
    <dbReference type="NCBI Taxonomy" id="1799477"/>
    <lineage>
        <taxon>Bacteria</taxon>
        <taxon>Pseudomonadati</taxon>
        <taxon>Pseudomonadota</taxon>
        <taxon>Betaproteobacteria</taxon>
        <taxon>Burkholderiales</taxon>
        <taxon>Sphaerotilaceae</taxon>
        <taxon>Amphibiibacter</taxon>
    </lineage>
</organism>
<evidence type="ECO:0000313" key="2">
    <source>
        <dbReference type="Proteomes" id="UP001364695"/>
    </source>
</evidence>
<name>A0ACC6P4Q6_9BURK</name>
<protein>
    <submittedName>
        <fullName evidence="1">Uncharacterized protein</fullName>
    </submittedName>
</protein>
<keyword evidence="2" id="KW-1185">Reference proteome</keyword>